<feature type="binding site" evidence="3">
    <location>
        <position position="48"/>
    </location>
    <ligand>
        <name>a divalent metal cation</name>
        <dbReference type="ChEBI" id="CHEBI:60240"/>
    </ligand>
</feature>
<gene>
    <name evidence="4" type="ORF">H1191_13905</name>
</gene>
<organism evidence="4 5">
    <name type="scientific">Paenactinomyces guangxiensis</name>
    <dbReference type="NCBI Taxonomy" id="1490290"/>
    <lineage>
        <taxon>Bacteria</taxon>
        <taxon>Bacillati</taxon>
        <taxon>Bacillota</taxon>
        <taxon>Bacilli</taxon>
        <taxon>Bacillales</taxon>
        <taxon>Thermoactinomycetaceae</taxon>
        <taxon>Paenactinomyces</taxon>
    </lineage>
</organism>
<dbReference type="AlphaFoldDB" id="A0A7W1WST2"/>
<accession>A0A7W1WST2</accession>
<dbReference type="InterPro" id="IPR007837">
    <property type="entry name" value="DinB"/>
</dbReference>
<dbReference type="PANTHER" id="PTHR37302">
    <property type="entry name" value="SLR1116 PROTEIN"/>
    <property type="match status" value="1"/>
</dbReference>
<comment type="similarity">
    <text evidence="1">Belongs to the DinB family.</text>
</comment>
<feature type="binding site" evidence="3">
    <location>
        <position position="140"/>
    </location>
    <ligand>
        <name>a divalent metal cation</name>
        <dbReference type="ChEBI" id="CHEBI:60240"/>
    </ligand>
</feature>
<feature type="binding site" evidence="3">
    <location>
        <position position="136"/>
    </location>
    <ligand>
        <name>a divalent metal cation</name>
        <dbReference type="ChEBI" id="CHEBI:60240"/>
    </ligand>
</feature>
<dbReference type="GO" id="GO:0046872">
    <property type="term" value="F:metal ion binding"/>
    <property type="evidence" value="ECO:0007669"/>
    <property type="project" value="UniProtKB-KW"/>
</dbReference>
<evidence type="ECO:0000313" key="5">
    <source>
        <dbReference type="Proteomes" id="UP000535491"/>
    </source>
</evidence>
<sequence>MADLVFQLYEYNVWANKQIFNRLKELPKDVYRQEVQSVFSSLSKVLAHVYLSDLGWIEVFSGKSMNHALALAEQLQEQTESKEIEEMEAMFSELAERYKSFLSHKENIHKPLVIEHPSGDLMKTSVSELVPHVVNHGTYHRGNITAMLRQIGYASVMTDYGVYLYLKTKGESLRIR</sequence>
<protein>
    <submittedName>
        <fullName evidence="4">Damage-inducible protein DinB</fullName>
    </submittedName>
</protein>
<dbReference type="EMBL" id="JACEIQ010000015">
    <property type="protein sequence ID" value="MBA4495398.1"/>
    <property type="molecule type" value="Genomic_DNA"/>
</dbReference>
<dbReference type="Pfam" id="PF05163">
    <property type="entry name" value="DinB"/>
    <property type="match status" value="1"/>
</dbReference>
<dbReference type="RefSeq" id="WP_181752805.1">
    <property type="nucleotide sequence ID" value="NZ_JACEIQ010000015.1"/>
</dbReference>
<dbReference type="InterPro" id="IPR034660">
    <property type="entry name" value="DinB/YfiT-like"/>
</dbReference>
<evidence type="ECO:0000313" key="4">
    <source>
        <dbReference type="EMBL" id="MBA4495398.1"/>
    </source>
</evidence>
<dbReference type="Gene3D" id="1.20.120.450">
    <property type="entry name" value="dinb family like domain"/>
    <property type="match status" value="1"/>
</dbReference>
<name>A0A7W1WST2_9BACL</name>
<evidence type="ECO:0000256" key="2">
    <source>
        <dbReference type="ARBA" id="ARBA00022723"/>
    </source>
</evidence>
<reference evidence="4 5" key="1">
    <citation type="submission" date="2020-07" db="EMBL/GenBank/DDBJ databases">
        <authorList>
            <person name="Feng H."/>
        </authorList>
    </citation>
    <scope>NUCLEOTIDE SEQUENCE [LARGE SCALE GENOMIC DNA]</scope>
    <source>
        <strain evidence="5">s-10</strain>
    </source>
</reference>
<dbReference type="PANTHER" id="PTHR37302:SF1">
    <property type="entry name" value="PROTEIN DINB"/>
    <property type="match status" value="1"/>
</dbReference>
<keyword evidence="2 3" id="KW-0479">Metal-binding</keyword>
<evidence type="ECO:0000256" key="3">
    <source>
        <dbReference type="PIRSR" id="PIRSR607837-1"/>
    </source>
</evidence>
<proteinExistence type="inferred from homology"/>
<comment type="caution">
    <text evidence="4">The sequence shown here is derived from an EMBL/GenBank/DDBJ whole genome shotgun (WGS) entry which is preliminary data.</text>
</comment>
<dbReference type="Proteomes" id="UP000535491">
    <property type="component" value="Unassembled WGS sequence"/>
</dbReference>
<evidence type="ECO:0000256" key="1">
    <source>
        <dbReference type="ARBA" id="ARBA00008635"/>
    </source>
</evidence>
<dbReference type="SUPFAM" id="SSF109854">
    <property type="entry name" value="DinB/YfiT-like putative metalloenzymes"/>
    <property type="match status" value="1"/>
</dbReference>
<keyword evidence="5" id="KW-1185">Reference proteome</keyword>